<keyword evidence="2" id="KW-1185">Reference proteome</keyword>
<sequence>MQSQPPVVRVNVRKLAVEVGVSQVNIHIKAFLALQKQSLANNLEAKVRVKTQISIHSWGISEVQSMTSNAPKTCTQRLSLPGRSASNKATSCSPTLCWSCLIPINVVARKENTKNRQTSAPPIKSRPRQPCRACLFSFVEKGFSGGNSVDLEAESHFPALTVATGPDWKPE</sequence>
<dbReference type="Proteomes" id="UP001600888">
    <property type="component" value="Unassembled WGS sequence"/>
</dbReference>
<evidence type="ECO:0000313" key="1">
    <source>
        <dbReference type="EMBL" id="KAL2286353.1"/>
    </source>
</evidence>
<dbReference type="EMBL" id="JBAWTH010000025">
    <property type="protein sequence ID" value="KAL2286353.1"/>
    <property type="molecule type" value="Genomic_DNA"/>
</dbReference>
<accession>A0ABR4EV78</accession>
<protein>
    <submittedName>
        <fullName evidence="1">Uncharacterized protein</fullName>
    </submittedName>
</protein>
<proteinExistence type="predicted"/>
<comment type="caution">
    <text evidence="1">The sequence shown here is derived from an EMBL/GenBank/DDBJ whole genome shotgun (WGS) entry which is preliminary data.</text>
</comment>
<evidence type="ECO:0000313" key="2">
    <source>
        <dbReference type="Proteomes" id="UP001600888"/>
    </source>
</evidence>
<name>A0ABR4EV78_9PEZI</name>
<gene>
    <name evidence="1" type="ORF">FJTKL_07126</name>
</gene>
<organism evidence="1 2">
    <name type="scientific">Diaporthe vaccinii</name>
    <dbReference type="NCBI Taxonomy" id="105482"/>
    <lineage>
        <taxon>Eukaryota</taxon>
        <taxon>Fungi</taxon>
        <taxon>Dikarya</taxon>
        <taxon>Ascomycota</taxon>
        <taxon>Pezizomycotina</taxon>
        <taxon>Sordariomycetes</taxon>
        <taxon>Sordariomycetidae</taxon>
        <taxon>Diaporthales</taxon>
        <taxon>Diaporthaceae</taxon>
        <taxon>Diaporthe</taxon>
        <taxon>Diaporthe eres species complex</taxon>
    </lineage>
</organism>
<reference evidence="1 2" key="1">
    <citation type="submission" date="2024-03" db="EMBL/GenBank/DDBJ databases">
        <title>A high-quality draft genome sequence of Diaporthe vaccinii, a causative agent of upright dieback and viscid rot disease in cranberry plants.</title>
        <authorList>
            <person name="Sarrasin M."/>
            <person name="Lang B.F."/>
            <person name="Burger G."/>
        </authorList>
    </citation>
    <scope>NUCLEOTIDE SEQUENCE [LARGE SCALE GENOMIC DNA]</scope>
    <source>
        <strain evidence="1 2">IS7</strain>
    </source>
</reference>